<reference evidence="4" key="1">
    <citation type="submission" date="2021-03" db="EMBL/GenBank/DDBJ databases">
        <title>Chromosome level genome of the anhydrobiotic midge Polypedilum vanderplanki.</title>
        <authorList>
            <person name="Yoshida Y."/>
            <person name="Kikawada T."/>
            <person name="Gusev O."/>
        </authorList>
    </citation>
    <scope>NUCLEOTIDE SEQUENCE</scope>
    <source>
        <strain evidence="4">NIAS01</strain>
        <tissue evidence="4">Whole body or cell culture</tissue>
    </source>
</reference>
<evidence type="ECO:0000256" key="3">
    <source>
        <dbReference type="SAM" id="MobiDB-lite"/>
    </source>
</evidence>
<dbReference type="GO" id="GO:0042302">
    <property type="term" value="F:structural constituent of cuticle"/>
    <property type="evidence" value="ECO:0007669"/>
    <property type="project" value="UniProtKB-UniRule"/>
</dbReference>
<protein>
    <submittedName>
        <fullName evidence="4">Uncharacterized protein</fullName>
    </submittedName>
</protein>
<feature type="region of interest" description="Disordered" evidence="3">
    <location>
        <begin position="413"/>
        <end position="437"/>
    </location>
</feature>
<organism evidence="4 5">
    <name type="scientific">Polypedilum vanderplanki</name>
    <name type="common">Sleeping chironomid midge</name>
    <dbReference type="NCBI Taxonomy" id="319348"/>
    <lineage>
        <taxon>Eukaryota</taxon>
        <taxon>Metazoa</taxon>
        <taxon>Ecdysozoa</taxon>
        <taxon>Arthropoda</taxon>
        <taxon>Hexapoda</taxon>
        <taxon>Insecta</taxon>
        <taxon>Pterygota</taxon>
        <taxon>Neoptera</taxon>
        <taxon>Endopterygota</taxon>
        <taxon>Diptera</taxon>
        <taxon>Nematocera</taxon>
        <taxon>Chironomoidea</taxon>
        <taxon>Chironomidae</taxon>
        <taxon>Chironominae</taxon>
        <taxon>Polypedilum</taxon>
        <taxon>Polypedilum</taxon>
    </lineage>
</organism>
<accession>A0A9J6C0M4</accession>
<dbReference type="PANTHER" id="PTHR12236:SF79">
    <property type="entry name" value="CUTICULAR PROTEIN 50CB-RELATED"/>
    <property type="match status" value="1"/>
</dbReference>
<dbReference type="InterPro" id="IPR000618">
    <property type="entry name" value="Insect_cuticle"/>
</dbReference>
<feature type="compositionally biased region" description="Acidic residues" evidence="3">
    <location>
        <begin position="424"/>
        <end position="437"/>
    </location>
</feature>
<dbReference type="GO" id="GO:0031012">
    <property type="term" value="C:extracellular matrix"/>
    <property type="evidence" value="ECO:0007669"/>
    <property type="project" value="TreeGrafter"/>
</dbReference>
<dbReference type="Pfam" id="PF00379">
    <property type="entry name" value="Chitin_bind_4"/>
    <property type="match status" value="1"/>
</dbReference>
<dbReference type="Proteomes" id="UP001107558">
    <property type="component" value="Chromosome 2"/>
</dbReference>
<evidence type="ECO:0000313" key="5">
    <source>
        <dbReference type="Proteomes" id="UP001107558"/>
    </source>
</evidence>
<dbReference type="InterPro" id="IPR051217">
    <property type="entry name" value="Insect_Cuticle_Struc_Prot"/>
</dbReference>
<feature type="compositionally biased region" description="Basic residues" evidence="3">
    <location>
        <begin position="377"/>
        <end position="389"/>
    </location>
</feature>
<comment type="caution">
    <text evidence="4">The sequence shown here is derived from an EMBL/GenBank/DDBJ whole genome shotgun (WGS) entry which is preliminary data.</text>
</comment>
<evidence type="ECO:0000256" key="2">
    <source>
        <dbReference type="PROSITE-ProRule" id="PRU00497"/>
    </source>
</evidence>
<feature type="region of interest" description="Disordered" evidence="3">
    <location>
        <begin position="370"/>
        <end position="399"/>
    </location>
</feature>
<dbReference type="GO" id="GO:0005615">
    <property type="term" value="C:extracellular space"/>
    <property type="evidence" value="ECO:0007669"/>
    <property type="project" value="TreeGrafter"/>
</dbReference>
<evidence type="ECO:0000256" key="1">
    <source>
        <dbReference type="ARBA" id="ARBA00022460"/>
    </source>
</evidence>
<dbReference type="OrthoDB" id="8021718at2759"/>
<dbReference type="PROSITE" id="PS51155">
    <property type="entry name" value="CHIT_BIND_RR_2"/>
    <property type="match status" value="1"/>
</dbReference>
<proteinExistence type="predicted"/>
<dbReference type="AlphaFoldDB" id="A0A9J6C0M4"/>
<dbReference type="PANTHER" id="PTHR12236">
    <property type="entry name" value="STRUCTURAL CONTITUENT OF CUTICLE"/>
    <property type="match status" value="1"/>
</dbReference>
<gene>
    <name evidence="4" type="ORF">PVAND_005589</name>
</gene>
<keyword evidence="1 2" id="KW-0193">Cuticle</keyword>
<dbReference type="EMBL" id="JADBJN010000002">
    <property type="protein sequence ID" value="KAG5675708.1"/>
    <property type="molecule type" value="Genomic_DNA"/>
</dbReference>
<keyword evidence="5" id="KW-1185">Reference proteome</keyword>
<name>A0A9J6C0M4_POLVA</name>
<sequence>MPDAAARLSQADYPYYNIIGPEGPGTYAFGYEIEDPATGNVQFRDEEKFKNGTVRGSYGVLLPDNTLHITRYIADQFGYRASTETKKKTDNGPLKIELQLQPTVSPRPGVVAPVIDQQINNLDSNLLPQKVNANLMDPFMNQYYQVPFYYRQNPYDNTVSTYTGSQSTGFPFFNWFNTNNNNNNNQYQDQAQQPQRPILDFINNIANNNPITSFFNNLNQNTQSEQNMNQNAFQSFFNNINPFNFFNNNNNRPQNSVIPSLPITQGDYIAPSSTTTSGFIQPSGQIDTSVFSNDHFLNPTTFYPNNNPNLISNTYPNSPLNIGYMATTQNRPLPYTQAWPQYNNIYKPYTSNYGYPYEFYNPYQQISPIKYTNNQNKKTRTKSKRKKNKNKVELPSTDSDWFQGFLDKRKEASLVTNSRHTKDSEEDDDIDLDEYFR</sequence>
<evidence type="ECO:0000313" key="4">
    <source>
        <dbReference type="EMBL" id="KAG5675708.1"/>
    </source>
</evidence>